<dbReference type="InterPro" id="IPR000073">
    <property type="entry name" value="AB_hydrolase_1"/>
</dbReference>
<dbReference type="Gene3D" id="3.40.50.1820">
    <property type="entry name" value="alpha/beta hydrolase"/>
    <property type="match status" value="1"/>
</dbReference>
<evidence type="ECO:0000313" key="3">
    <source>
        <dbReference type="Proteomes" id="UP000067689"/>
    </source>
</evidence>
<dbReference type="RefSeq" id="WP_067861050.1">
    <property type="nucleotide sequence ID" value="NZ_CP011502.1"/>
</dbReference>
<dbReference type="InterPro" id="IPR029058">
    <property type="entry name" value="AB_hydrolase_fold"/>
</dbReference>
<organism evidence="2 3">
    <name type="scientific">Aeromicrobium erythreum</name>
    <dbReference type="NCBI Taxonomy" id="2041"/>
    <lineage>
        <taxon>Bacteria</taxon>
        <taxon>Bacillati</taxon>
        <taxon>Actinomycetota</taxon>
        <taxon>Actinomycetes</taxon>
        <taxon>Propionibacteriales</taxon>
        <taxon>Nocardioidaceae</taxon>
        <taxon>Aeromicrobium</taxon>
    </lineage>
</organism>
<gene>
    <name evidence="2" type="ORF">AERYTH_17025</name>
</gene>
<dbReference type="PANTHER" id="PTHR43798:SF6">
    <property type="entry name" value="HYDROLASE, PUTATIVE (AFU_ORTHOLOGUE AFUA_4G13070)-RELATED"/>
    <property type="match status" value="1"/>
</dbReference>
<keyword evidence="2" id="KW-0378">Hydrolase</keyword>
<protein>
    <submittedName>
        <fullName evidence="2">Alpha/beta hydrolase</fullName>
    </submittedName>
</protein>
<dbReference type="SUPFAM" id="SSF53474">
    <property type="entry name" value="alpha/beta-Hydrolases"/>
    <property type="match status" value="1"/>
</dbReference>
<dbReference type="GO" id="GO:0016787">
    <property type="term" value="F:hydrolase activity"/>
    <property type="evidence" value="ECO:0007669"/>
    <property type="project" value="UniProtKB-KW"/>
</dbReference>
<dbReference type="PANTHER" id="PTHR43798">
    <property type="entry name" value="MONOACYLGLYCEROL LIPASE"/>
    <property type="match status" value="1"/>
</dbReference>
<evidence type="ECO:0000259" key="1">
    <source>
        <dbReference type="Pfam" id="PF00561"/>
    </source>
</evidence>
<dbReference type="PATRIC" id="fig|2041.4.peg.3560"/>
<dbReference type="EMBL" id="CP011502">
    <property type="protein sequence ID" value="ALX06279.1"/>
    <property type="molecule type" value="Genomic_DNA"/>
</dbReference>
<reference evidence="2 3" key="1">
    <citation type="journal article" date="1991" name="Int. J. Syst. Bacteriol.">
        <title>Description of the erythromycin-producing bacterium Arthrobacter sp. strain NRRL B-3381 as Aeromicrobium erythreum gen. nov., sp. nov.</title>
        <authorList>
            <person name="Miller E.S."/>
            <person name="Woese C.R."/>
            <person name="Brenner S."/>
        </authorList>
    </citation>
    <scope>NUCLEOTIDE SEQUENCE [LARGE SCALE GENOMIC DNA]</scope>
    <source>
        <strain evidence="2 3">AR18</strain>
    </source>
</reference>
<name>A0A0U3TLH1_9ACTN</name>
<proteinExistence type="predicted"/>
<keyword evidence="3" id="KW-1185">Reference proteome</keyword>
<dbReference type="STRING" id="2041.AERYTH_17025"/>
<feature type="domain" description="AB hydrolase-1" evidence="1">
    <location>
        <begin position="64"/>
        <end position="242"/>
    </location>
</feature>
<dbReference type="Pfam" id="PF00561">
    <property type="entry name" value="Abhydrolase_1"/>
    <property type="match status" value="1"/>
</dbReference>
<sequence>MIARVEGTGRPLVVLHGFGVDHRIMLPLESMVSDVSWRRVYVDLSWAEAVHDAAASSAQDVAEGVLAEVEEHLGTEPFAVIGNSFGGMIARWLAHERRIRVLGLATVAGLVQPDHAARDVPPRTVLHRDDAVLERAGDARDDFAAMSVVQDARSLESFEEYVLPGLRGADPGAMERIASAYALPAVPEVAHPEPFAAPTLHVLGRQDHVVGYEDALTLRDHYPRGTYAVLDTAGHNVHLEQPGVTGALVRDWLARVDRHAEHHGTA</sequence>
<dbReference type="OrthoDB" id="27092at2"/>
<dbReference type="AlphaFoldDB" id="A0A0U3TLH1"/>
<dbReference type="Proteomes" id="UP000067689">
    <property type="component" value="Chromosome"/>
</dbReference>
<accession>A0A0U3TLH1</accession>
<dbReference type="KEGG" id="aer:AERYTH_17025"/>
<evidence type="ECO:0000313" key="2">
    <source>
        <dbReference type="EMBL" id="ALX06279.1"/>
    </source>
</evidence>
<dbReference type="InterPro" id="IPR050266">
    <property type="entry name" value="AB_hydrolase_sf"/>
</dbReference>